<sequence length="173" mass="20269">QQRSMLQGLATQMYDVHYIRSQILQGMMAFQETTAVLIANTMFLLSRHPRYWSRLRHEVRQRGEELLTFENLNNFKPLQNILSESAALRLYPIFLLMGRTSPRDTKLPVGGGPEQSQPIYVAKGTPLFTSLYTLHREESSFGPDVETFVRDWWDKIHPKQWEYFLFGEGQRVC</sequence>
<dbReference type="GO" id="GO:0016705">
    <property type="term" value="F:oxidoreductase activity, acting on paired donors, with incorporation or reduction of molecular oxygen"/>
    <property type="evidence" value="ECO:0007669"/>
    <property type="project" value="InterPro"/>
</dbReference>
<dbReference type="AlphaFoldDB" id="A0A6A6I3A3"/>
<dbReference type="RefSeq" id="XP_033679978.1">
    <property type="nucleotide sequence ID" value="XM_033822539.1"/>
</dbReference>
<comment type="similarity">
    <text evidence="2">Belongs to the cytochrome P450 family.</text>
</comment>
<keyword evidence="6" id="KW-0503">Monooxygenase</keyword>
<evidence type="ECO:0000313" key="8">
    <source>
        <dbReference type="Proteomes" id="UP000800094"/>
    </source>
</evidence>
<protein>
    <submittedName>
        <fullName evidence="7">Cytochrome P450</fullName>
    </submittedName>
</protein>
<keyword evidence="5" id="KW-0408">Iron</keyword>
<name>A0A6A6I3A3_9PLEO</name>
<evidence type="ECO:0000256" key="4">
    <source>
        <dbReference type="ARBA" id="ARBA00023002"/>
    </source>
</evidence>
<reference evidence="7" key="1">
    <citation type="journal article" date="2020" name="Stud. Mycol.">
        <title>101 Dothideomycetes genomes: a test case for predicting lifestyles and emergence of pathogens.</title>
        <authorList>
            <person name="Haridas S."/>
            <person name="Albert R."/>
            <person name="Binder M."/>
            <person name="Bloem J."/>
            <person name="Labutti K."/>
            <person name="Salamov A."/>
            <person name="Andreopoulos B."/>
            <person name="Baker S."/>
            <person name="Barry K."/>
            <person name="Bills G."/>
            <person name="Bluhm B."/>
            <person name="Cannon C."/>
            <person name="Castanera R."/>
            <person name="Culley D."/>
            <person name="Daum C."/>
            <person name="Ezra D."/>
            <person name="Gonzalez J."/>
            <person name="Henrissat B."/>
            <person name="Kuo A."/>
            <person name="Liang C."/>
            <person name="Lipzen A."/>
            <person name="Lutzoni F."/>
            <person name="Magnuson J."/>
            <person name="Mondo S."/>
            <person name="Nolan M."/>
            <person name="Ohm R."/>
            <person name="Pangilinan J."/>
            <person name="Park H.-J."/>
            <person name="Ramirez L."/>
            <person name="Alfaro M."/>
            <person name="Sun H."/>
            <person name="Tritt A."/>
            <person name="Yoshinaga Y."/>
            <person name="Zwiers L.-H."/>
            <person name="Turgeon B."/>
            <person name="Goodwin S."/>
            <person name="Spatafora J."/>
            <person name="Crous P."/>
            <person name="Grigoriev I."/>
        </authorList>
    </citation>
    <scope>NUCLEOTIDE SEQUENCE</scope>
    <source>
        <strain evidence="7">CBS 122368</strain>
    </source>
</reference>
<dbReference type="Pfam" id="PF00067">
    <property type="entry name" value="p450"/>
    <property type="match status" value="1"/>
</dbReference>
<evidence type="ECO:0000256" key="3">
    <source>
        <dbReference type="ARBA" id="ARBA00022723"/>
    </source>
</evidence>
<feature type="non-terminal residue" evidence="7">
    <location>
        <position position="1"/>
    </location>
</feature>
<organism evidence="7 8">
    <name type="scientific">Trematosphaeria pertusa</name>
    <dbReference type="NCBI Taxonomy" id="390896"/>
    <lineage>
        <taxon>Eukaryota</taxon>
        <taxon>Fungi</taxon>
        <taxon>Dikarya</taxon>
        <taxon>Ascomycota</taxon>
        <taxon>Pezizomycotina</taxon>
        <taxon>Dothideomycetes</taxon>
        <taxon>Pleosporomycetidae</taxon>
        <taxon>Pleosporales</taxon>
        <taxon>Massarineae</taxon>
        <taxon>Trematosphaeriaceae</taxon>
        <taxon>Trematosphaeria</taxon>
    </lineage>
</organism>
<keyword evidence="3" id="KW-0479">Metal-binding</keyword>
<evidence type="ECO:0000256" key="5">
    <source>
        <dbReference type="ARBA" id="ARBA00023004"/>
    </source>
</evidence>
<dbReference type="PANTHER" id="PTHR24287">
    <property type="entry name" value="P450, PUTATIVE (EUROFUNG)-RELATED"/>
    <property type="match status" value="1"/>
</dbReference>
<dbReference type="Proteomes" id="UP000800094">
    <property type="component" value="Unassembled WGS sequence"/>
</dbReference>
<dbReference type="Gene3D" id="1.10.630.10">
    <property type="entry name" value="Cytochrome P450"/>
    <property type="match status" value="1"/>
</dbReference>
<accession>A0A6A6I3A3</accession>
<gene>
    <name evidence="7" type="ORF">BU26DRAFT_377728</name>
</gene>
<keyword evidence="4" id="KW-0560">Oxidoreductase</keyword>
<evidence type="ECO:0000313" key="7">
    <source>
        <dbReference type="EMBL" id="KAF2244974.1"/>
    </source>
</evidence>
<dbReference type="OrthoDB" id="1470350at2759"/>
<dbReference type="PANTHER" id="PTHR24287:SF17">
    <property type="entry name" value="P450, PUTATIVE (EUROFUNG)-RELATED"/>
    <property type="match status" value="1"/>
</dbReference>
<dbReference type="InterPro" id="IPR036396">
    <property type="entry name" value="Cyt_P450_sf"/>
</dbReference>
<proteinExistence type="inferred from homology"/>
<dbReference type="SUPFAM" id="SSF48264">
    <property type="entry name" value="Cytochrome P450"/>
    <property type="match status" value="1"/>
</dbReference>
<feature type="non-terminal residue" evidence="7">
    <location>
        <position position="173"/>
    </location>
</feature>
<dbReference type="GO" id="GO:0005506">
    <property type="term" value="F:iron ion binding"/>
    <property type="evidence" value="ECO:0007669"/>
    <property type="project" value="InterPro"/>
</dbReference>
<dbReference type="EMBL" id="ML987202">
    <property type="protein sequence ID" value="KAF2244974.1"/>
    <property type="molecule type" value="Genomic_DNA"/>
</dbReference>
<dbReference type="GeneID" id="54575869"/>
<evidence type="ECO:0000256" key="6">
    <source>
        <dbReference type="ARBA" id="ARBA00023033"/>
    </source>
</evidence>
<dbReference type="GO" id="GO:0004497">
    <property type="term" value="F:monooxygenase activity"/>
    <property type="evidence" value="ECO:0007669"/>
    <property type="project" value="UniProtKB-KW"/>
</dbReference>
<dbReference type="InterPro" id="IPR047146">
    <property type="entry name" value="Cyt_P450_E_CYP52_fungi"/>
</dbReference>
<dbReference type="InterPro" id="IPR001128">
    <property type="entry name" value="Cyt_P450"/>
</dbReference>
<evidence type="ECO:0000256" key="2">
    <source>
        <dbReference type="ARBA" id="ARBA00010617"/>
    </source>
</evidence>
<dbReference type="GO" id="GO:0020037">
    <property type="term" value="F:heme binding"/>
    <property type="evidence" value="ECO:0007669"/>
    <property type="project" value="InterPro"/>
</dbReference>
<comment type="cofactor">
    <cofactor evidence="1">
        <name>heme</name>
        <dbReference type="ChEBI" id="CHEBI:30413"/>
    </cofactor>
</comment>
<evidence type="ECO:0000256" key="1">
    <source>
        <dbReference type="ARBA" id="ARBA00001971"/>
    </source>
</evidence>
<keyword evidence="8" id="KW-1185">Reference proteome</keyword>